<name>A0ABU8W429_9BURK</name>
<sequence length="312" mass="34899">MYVDKQAFVDEVRREYATIKGQNIWAKKYFEQEMPSDSGLHQAEVSAQRCWALYTASRDNALGFLLLGEVSMRSKIALVQNFGLNSAFGHEDDEPWLSPWLGSEIKNPLEAQAHLSNIDPATLDARKHAHLGGLQGPGSILSDRLWTPLMNDAWLLGGVHKEQSFHLVTEGLGEQKLVAAMDALRDQALLEQTRADPGASPTSNNATLQVLVQEVWRQWFVDNPQYLYESWGPRVLTRELLGLMSFGYQPMFTRQELGFRCTDARRAADATISAYSDALDRLGLHKGNDPAARSAVLQALSAWLFARDDVLK</sequence>
<evidence type="ECO:0000313" key="2">
    <source>
        <dbReference type="Proteomes" id="UP001363010"/>
    </source>
</evidence>
<dbReference type="Proteomes" id="UP001363010">
    <property type="component" value="Unassembled WGS sequence"/>
</dbReference>
<protein>
    <submittedName>
        <fullName evidence="1">Uncharacterized protein</fullName>
    </submittedName>
</protein>
<accession>A0ABU8W429</accession>
<keyword evidence="2" id="KW-1185">Reference proteome</keyword>
<reference evidence="1 2" key="1">
    <citation type="submission" date="2024-03" db="EMBL/GenBank/DDBJ databases">
        <title>Novel species of the genus Variovorax.</title>
        <authorList>
            <person name="Liu Q."/>
            <person name="Xin Y.-H."/>
        </authorList>
    </citation>
    <scope>NUCLEOTIDE SEQUENCE [LARGE SCALE GENOMIC DNA]</scope>
    <source>
        <strain evidence="1 2">KACC 18501</strain>
    </source>
</reference>
<dbReference type="RefSeq" id="WP_340365850.1">
    <property type="nucleotide sequence ID" value="NZ_JBBKZV010000017.1"/>
</dbReference>
<organism evidence="1 2">
    <name type="scientific">Variovorax humicola</name>
    <dbReference type="NCBI Taxonomy" id="1769758"/>
    <lineage>
        <taxon>Bacteria</taxon>
        <taxon>Pseudomonadati</taxon>
        <taxon>Pseudomonadota</taxon>
        <taxon>Betaproteobacteria</taxon>
        <taxon>Burkholderiales</taxon>
        <taxon>Comamonadaceae</taxon>
        <taxon>Variovorax</taxon>
    </lineage>
</organism>
<gene>
    <name evidence="1" type="ORF">WKW80_22760</name>
</gene>
<dbReference type="EMBL" id="JBBKZV010000017">
    <property type="protein sequence ID" value="MEJ8824822.1"/>
    <property type="molecule type" value="Genomic_DNA"/>
</dbReference>
<comment type="caution">
    <text evidence="1">The sequence shown here is derived from an EMBL/GenBank/DDBJ whole genome shotgun (WGS) entry which is preliminary data.</text>
</comment>
<proteinExistence type="predicted"/>
<evidence type="ECO:0000313" key="1">
    <source>
        <dbReference type="EMBL" id="MEJ8824822.1"/>
    </source>
</evidence>